<feature type="compositionally biased region" description="Basic and acidic residues" evidence="1">
    <location>
        <begin position="86"/>
        <end position="102"/>
    </location>
</feature>
<dbReference type="Proteomes" id="UP000053660">
    <property type="component" value="Unassembled WGS sequence"/>
</dbReference>
<dbReference type="EMBL" id="KN581015">
    <property type="protein sequence ID" value="KHJ82246.1"/>
    <property type="molecule type" value="Genomic_DNA"/>
</dbReference>
<proteinExistence type="predicted"/>
<evidence type="ECO:0000256" key="1">
    <source>
        <dbReference type="SAM" id="MobiDB-lite"/>
    </source>
</evidence>
<protein>
    <submittedName>
        <fullName evidence="2">Uncharacterized protein</fullName>
    </submittedName>
</protein>
<feature type="compositionally biased region" description="Basic and acidic residues" evidence="1">
    <location>
        <begin position="29"/>
        <end position="76"/>
    </location>
</feature>
<gene>
    <name evidence="2" type="ORF">OESDEN_18062</name>
</gene>
<sequence>MGEDRSADALEVPLISDSTNIAANRIPISRKEVGGKREKGEVKEARSEDATKGQEDQRSQKGHQKEFRQEKQDLRSLRSRQSHAKVSADRKDRASLIEAREG</sequence>
<name>A0A0B1SED1_OESDE</name>
<feature type="region of interest" description="Disordered" evidence="1">
    <location>
        <begin position="26"/>
        <end position="102"/>
    </location>
</feature>
<evidence type="ECO:0000313" key="3">
    <source>
        <dbReference type="Proteomes" id="UP000053660"/>
    </source>
</evidence>
<dbReference type="AlphaFoldDB" id="A0A0B1SED1"/>
<keyword evidence="3" id="KW-1185">Reference proteome</keyword>
<organism evidence="2 3">
    <name type="scientific">Oesophagostomum dentatum</name>
    <name type="common">Nodular worm</name>
    <dbReference type="NCBI Taxonomy" id="61180"/>
    <lineage>
        <taxon>Eukaryota</taxon>
        <taxon>Metazoa</taxon>
        <taxon>Ecdysozoa</taxon>
        <taxon>Nematoda</taxon>
        <taxon>Chromadorea</taxon>
        <taxon>Rhabditida</taxon>
        <taxon>Rhabditina</taxon>
        <taxon>Rhabditomorpha</taxon>
        <taxon>Strongyloidea</taxon>
        <taxon>Strongylidae</taxon>
        <taxon>Oesophagostomum</taxon>
    </lineage>
</organism>
<evidence type="ECO:0000313" key="2">
    <source>
        <dbReference type="EMBL" id="KHJ82246.1"/>
    </source>
</evidence>
<reference evidence="2 3" key="1">
    <citation type="submission" date="2014-03" db="EMBL/GenBank/DDBJ databases">
        <title>Draft genome of the hookworm Oesophagostomum dentatum.</title>
        <authorList>
            <person name="Mitreva M."/>
        </authorList>
    </citation>
    <scope>NUCLEOTIDE SEQUENCE [LARGE SCALE GENOMIC DNA]</scope>
    <source>
        <strain evidence="2 3">OD-Hann</strain>
    </source>
</reference>
<accession>A0A0B1SED1</accession>